<dbReference type="GeneID" id="104954309"/>
<evidence type="ECO:0000313" key="1">
    <source>
        <dbReference type="Proteomes" id="UP000504611"/>
    </source>
</evidence>
<gene>
    <name evidence="2" type="primary">LOC104954309</name>
</gene>
<evidence type="ECO:0000313" key="2">
    <source>
        <dbReference type="RefSeq" id="XP_010779703.1"/>
    </source>
</evidence>
<reference evidence="2" key="1">
    <citation type="submission" date="2025-08" db="UniProtKB">
        <authorList>
            <consortium name="RefSeq"/>
        </authorList>
    </citation>
    <scope>IDENTIFICATION</scope>
    <source>
        <tissue evidence="2">Muscle</tissue>
    </source>
</reference>
<sequence length="77" mass="8792">MFDFYTHLHSKTHRKTLDPYDRPWSCTGTTGTSKSLLTEEKLTKPAKASLVSRWIGCSLSLYENCLRDSSPQRTPTL</sequence>
<name>A0A6I9NY47_9TELE</name>
<organism evidence="1 2">
    <name type="scientific">Notothenia coriiceps</name>
    <name type="common">black rockcod</name>
    <dbReference type="NCBI Taxonomy" id="8208"/>
    <lineage>
        <taxon>Eukaryota</taxon>
        <taxon>Metazoa</taxon>
        <taxon>Chordata</taxon>
        <taxon>Craniata</taxon>
        <taxon>Vertebrata</taxon>
        <taxon>Euteleostomi</taxon>
        <taxon>Actinopterygii</taxon>
        <taxon>Neopterygii</taxon>
        <taxon>Teleostei</taxon>
        <taxon>Neoteleostei</taxon>
        <taxon>Acanthomorphata</taxon>
        <taxon>Eupercaria</taxon>
        <taxon>Perciformes</taxon>
        <taxon>Notothenioidei</taxon>
        <taxon>Nototheniidae</taxon>
        <taxon>Notothenia</taxon>
    </lineage>
</organism>
<protein>
    <submittedName>
        <fullName evidence="2">Zinc finger protein 318-like isoform X2</fullName>
    </submittedName>
</protein>
<dbReference type="RefSeq" id="XP_010779703.1">
    <property type="nucleotide sequence ID" value="XM_010781401.1"/>
</dbReference>
<dbReference type="Proteomes" id="UP000504611">
    <property type="component" value="Unplaced"/>
</dbReference>
<keyword evidence="1" id="KW-1185">Reference proteome</keyword>
<accession>A0A6I9NY47</accession>
<proteinExistence type="predicted"/>
<dbReference type="AlphaFoldDB" id="A0A6I9NY47"/>
<dbReference type="OrthoDB" id="9909793at2759"/>